<feature type="chain" id="PRO_5045286696" evidence="1">
    <location>
        <begin position="24"/>
        <end position="285"/>
    </location>
</feature>
<protein>
    <submittedName>
        <fullName evidence="2">SdiA-regulated family protein</fullName>
    </submittedName>
</protein>
<dbReference type="Proteomes" id="UP001165367">
    <property type="component" value="Unassembled WGS sequence"/>
</dbReference>
<gene>
    <name evidence="2" type="ORF">LZZ85_24310</name>
</gene>
<accession>A0ABS9KYI9</accession>
<dbReference type="RefSeq" id="WP_237876200.1">
    <property type="nucleotide sequence ID" value="NZ_JAKLTR010000021.1"/>
</dbReference>
<reference evidence="2" key="1">
    <citation type="submission" date="2022-01" db="EMBL/GenBank/DDBJ databases">
        <authorList>
            <person name="Jo J.-H."/>
            <person name="Im W.-T."/>
        </authorList>
    </citation>
    <scope>NUCLEOTIDE SEQUENCE</scope>
    <source>
        <strain evidence="2">NA20</strain>
    </source>
</reference>
<sequence>MIRRFKSLFVAAALILLINSCSSEESEGKTPKEYNLNKPERFAMPESLLEISGIAFNKGIADTIYAIQDEEGKLFRLAWGNKKQFHGKFWKSGDYEDVSILRDKVIILKSNGSLFSFPFTDAIYDEIDSVKEYQKLLPEGEYEGMYGDEISGKLYLLCKNCTIDNNDNVTGYIYRADSDSLVFAGQFNIDVDPIKPFSGKVKKGLRPSAIAKNPVTREWFIVSAVHNLLVITDENWKVKVAYPLNGNTFNQPEGIAFDSAGNLYISNEGDDISAGNILKFQRLTP</sequence>
<comment type="caution">
    <text evidence="2">The sequence shown here is derived from an EMBL/GenBank/DDBJ whole genome shotgun (WGS) entry which is preliminary data.</text>
</comment>
<dbReference type="SUPFAM" id="SSF63829">
    <property type="entry name" value="Calcium-dependent phosphotriesterase"/>
    <property type="match status" value="1"/>
</dbReference>
<keyword evidence="3" id="KW-1185">Reference proteome</keyword>
<keyword evidence="1" id="KW-0732">Signal</keyword>
<dbReference type="InterPro" id="IPR011042">
    <property type="entry name" value="6-blade_b-propeller_TolB-like"/>
</dbReference>
<evidence type="ECO:0000313" key="2">
    <source>
        <dbReference type="EMBL" id="MCG2617444.1"/>
    </source>
</evidence>
<dbReference type="Gene3D" id="2.120.10.30">
    <property type="entry name" value="TolB, C-terminal domain"/>
    <property type="match status" value="1"/>
</dbReference>
<feature type="signal peptide" evidence="1">
    <location>
        <begin position="1"/>
        <end position="23"/>
    </location>
</feature>
<proteinExistence type="predicted"/>
<organism evidence="2 3">
    <name type="scientific">Terrimonas ginsenosidimutans</name>
    <dbReference type="NCBI Taxonomy" id="2908004"/>
    <lineage>
        <taxon>Bacteria</taxon>
        <taxon>Pseudomonadati</taxon>
        <taxon>Bacteroidota</taxon>
        <taxon>Chitinophagia</taxon>
        <taxon>Chitinophagales</taxon>
        <taxon>Chitinophagaceae</taxon>
        <taxon>Terrimonas</taxon>
    </lineage>
</organism>
<name>A0ABS9KYI9_9BACT</name>
<evidence type="ECO:0000313" key="3">
    <source>
        <dbReference type="Proteomes" id="UP001165367"/>
    </source>
</evidence>
<dbReference type="EMBL" id="JAKLTR010000021">
    <property type="protein sequence ID" value="MCG2617444.1"/>
    <property type="molecule type" value="Genomic_DNA"/>
</dbReference>
<evidence type="ECO:0000256" key="1">
    <source>
        <dbReference type="SAM" id="SignalP"/>
    </source>
</evidence>